<evidence type="ECO:0000313" key="3">
    <source>
        <dbReference type="Proteomes" id="UP000184603"/>
    </source>
</evidence>
<proteinExistence type="predicted"/>
<dbReference type="RefSeq" id="WP_073611844.1">
    <property type="nucleotide sequence ID" value="NZ_FRFE01000002.1"/>
</dbReference>
<dbReference type="STRING" id="1121416.SAMN02745220_00471"/>
<protein>
    <submittedName>
        <fullName evidence="2">Limonene-1,2-epoxide hydrolase</fullName>
    </submittedName>
</protein>
<name>A0A1M7XXK5_9BACT</name>
<sequence length="138" mass="15865">MEHFLATYQQLKASNLDLLADIYTEDIVFVDPAHEIRGLQQLTTYFAGLYANISEIRFDFHEPLMVGNQGYVQWSMLFRHPRLNGGRVVTVPGTSFLRFADSGRVEYHRDYFDLGALLYEHVPLLGGVVKALKRRMQA</sequence>
<organism evidence="2 3">
    <name type="scientific">Desulfopila aestuarii DSM 18488</name>
    <dbReference type="NCBI Taxonomy" id="1121416"/>
    <lineage>
        <taxon>Bacteria</taxon>
        <taxon>Pseudomonadati</taxon>
        <taxon>Thermodesulfobacteriota</taxon>
        <taxon>Desulfobulbia</taxon>
        <taxon>Desulfobulbales</taxon>
        <taxon>Desulfocapsaceae</taxon>
        <taxon>Desulfopila</taxon>
    </lineage>
</organism>
<reference evidence="2 3" key="1">
    <citation type="submission" date="2016-12" db="EMBL/GenBank/DDBJ databases">
        <authorList>
            <person name="Song W.-J."/>
            <person name="Kurnit D.M."/>
        </authorList>
    </citation>
    <scope>NUCLEOTIDE SEQUENCE [LARGE SCALE GENOMIC DNA]</scope>
    <source>
        <strain evidence="2 3">DSM 18488</strain>
    </source>
</reference>
<dbReference type="Proteomes" id="UP000184603">
    <property type="component" value="Unassembled WGS sequence"/>
</dbReference>
<dbReference type="Pfam" id="PF12680">
    <property type="entry name" value="SnoaL_2"/>
    <property type="match status" value="1"/>
</dbReference>
<dbReference type="GO" id="GO:0016787">
    <property type="term" value="F:hydrolase activity"/>
    <property type="evidence" value="ECO:0007669"/>
    <property type="project" value="UniProtKB-KW"/>
</dbReference>
<dbReference type="Gene3D" id="3.10.450.50">
    <property type="match status" value="1"/>
</dbReference>
<dbReference type="SUPFAM" id="SSF54427">
    <property type="entry name" value="NTF2-like"/>
    <property type="match status" value="1"/>
</dbReference>
<feature type="domain" description="SnoaL-like" evidence="1">
    <location>
        <begin position="7"/>
        <end position="107"/>
    </location>
</feature>
<dbReference type="AlphaFoldDB" id="A0A1M7XXK5"/>
<dbReference type="InterPro" id="IPR037401">
    <property type="entry name" value="SnoaL-like"/>
</dbReference>
<evidence type="ECO:0000259" key="1">
    <source>
        <dbReference type="Pfam" id="PF12680"/>
    </source>
</evidence>
<keyword evidence="2" id="KW-0378">Hydrolase</keyword>
<evidence type="ECO:0000313" key="2">
    <source>
        <dbReference type="EMBL" id="SHO43687.1"/>
    </source>
</evidence>
<dbReference type="EMBL" id="FRFE01000002">
    <property type="protein sequence ID" value="SHO43687.1"/>
    <property type="molecule type" value="Genomic_DNA"/>
</dbReference>
<gene>
    <name evidence="2" type="ORF">SAMN02745220_00471</name>
</gene>
<accession>A0A1M7XXK5</accession>
<keyword evidence="3" id="KW-1185">Reference proteome</keyword>
<dbReference type="OrthoDB" id="1115105at2"/>
<dbReference type="InterPro" id="IPR032710">
    <property type="entry name" value="NTF2-like_dom_sf"/>
</dbReference>